<evidence type="ECO:0000313" key="4">
    <source>
        <dbReference type="Proteomes" id="UP000595332"/>
    </source>
</evidence>
<dbReference type="RefSeq" id="WP_201349880.1">
    <property type="nucleotide sequence ID" value="NZ_AP014546.1"/>
</dbReference>
<name>A0A7R6SW23_9GAMM</name>
<dbReference type="InterPro" id="IPR052698">
    <property type="entry name" value="MoCofactor_Util/Proc"/>
</dbReference>
<reference evidence="3 4" key="1">
    <citation type="journal article" date="2008" name="Int. J. Syst. Evol. Microbiol.">
        <title>Neptunomonas japonica sp. nov., an Osedax japonicus symbiont-like bacterium isolated from sediment adjacent to sperm whale carcasses off Kagoshima, Japan.</title>
        <authorList>
            <person name="Miyazaki M."/>
            <person name="Nogi Y."/>
            <person name="Fujiwara Y."/>
            <person name="Kawato M."/>
            <person name="Kubokawa K."/>
            <person name="Horikoshi K."/>
        </authorList>
    </citation>
    <scope>NUCLEOTIDE SEQUENCE [LARGE SCALE GENOMIC DNA]</scope>
    <source>
        <strain evidence="3 4">JAMM 1380</strain>
    </source>
</reference>
<accession>A0A7R6SW23</accession>
<dbReference type="Gene3D" id="3.40.50.720">
    <property type="entry name" value="NAD(P)-binding Rossmann-like Domain"/>
    <property type="match status" value="1"/>
</dbReference>
<feature type="domain" description="XdhC Rossmann" evidence="2">
    <location>
        <begin position="106"/>
        <end position="246"/>
    </location>
</feature>
<protein>
    <submittedName>
        <fullName evidence="3">Xanthine dehydrogenase accessory factor</fullName>
    </submittedName>
</protein>
<dbReference type="Proteomes" id="UP000595332">
    <property type="component" value="Chromosome"/>
</dbReference>
<keyword evidence="4" id="KW-1185">Reference proteome</keyword>
<dbReference type="InterPro" id="IPR003777">
    <property type="entry name" value="XdhC_CoxI"/>
</dbReference>
<dbReference type="PANTHER" id="PTHR30388:SF6">
    <property type="entry name" value="XANTHINE DEHYDROGENASE SUBUNIT A-RELATED"/>
    <property type="match status" value="1"/>
</dbReference>
<sequence length="270" mass="29445">MSWLNTLHRLNSEGIAAILITVIENRGSTPRDAGTKMIVTADDSYDTIGGGHLEHKAIKQARQLLSEHCSSAQLESYALGASLGQCCGGAIQLLFEPINPPILHVALFGAGHVAKALIPLLGNLPCKVTWIDNRAEQFPAELPPNTTLCLCDEPADEVPDLPVFSYCLVMTHNHQLDQALVEAILKRDDYRYIGMIGSNTKRRKFEHRLRHRGFDENSIAQLHCPVGLAEVCGKLPGEIAVSIAAEFITHYQAAATSSKTKANHLTQHTA</sequence>
<gene>
    <name evidence="3" type="primary">xdhC</name>
    <name evidence="3" type="ORF">NEJAP_1315</name>
</gene>
<evidence type="ECO:0000259" key="1">
    <source>
        <dbReference type="Pfam" id="PF02625"/>
    </source>
</evidence>
<feature type="domain" description="XdhC- CoxI" evidence="1">
    <location>
        <begin position="13"/>
        <end position="76"/>
    </location>
</feature>
<dbReference type="Pfam" id="PF13478">
    <property type="entry name" value="XdhC_C"/>
    <property type="match status" value="1"/>
</dbReference>
<dbReference type="PANTHER" id="PTHR30388">
    <property type="entry name" value="ALDEHYDE OXIDOREDUCTASE MOLYBDENUM COFACTOR ASSEMBLY PROTEIN"/>
    <property type="match status" value="1"/>
</dbReference>
<dbReference type="KEGG" id="njp:NEJAP_1315"/>
<dbReference type="NCBIfam" id="TIGR02964">
    <property type="entry name" value="xanthine_xdhC"/>
    <property type="match status" value="1"/>
</dbReference>
<proteinExistence type="predicted"/>
<dbReference type="InterPro" id="IPR014308">
    <property type="entry name" value="Xanthine_DH_XdhC"/>
</dbReference>
<organism evidence="3 4">
    <name type="scientific">Neptunomonas japonica JAMM 1380</name>
    <dbReference type="NCBI Taxonomy" id="1441457"/>
    <lineage>
        <taxon>Bacteria</taxon>
        <taxon>Pseudomonadati</taxon>
        <taxon>Pseudomonadota</taxon>
        <taxon>Gammaproteobacteria</taxon>
        <taxon>Oceanospirillales</taxon>
        <taxon>Oceanospirillaceae</taxon>
        <taxon>Neptunomonas</taxon>
    </lineage>
</organism>
<dbReference type="AlphaFoldDB" id="A0A7R6SW23"/>
<dbReference type="EMBL" id="AP014546">
    <property type="protein sequence ID" value="BBB29267.1"/>
    <property type="molecule type" value="Genomic_DNA"/>
</dbReference>
<evidence type="ECO:0000313" key="3">
    <source>
        <dbReference type="EMBL" id="BBB29267.1"/>
    </source>
</evidence>
<dbReference type="Pfam" id="PF02625">
    <property type="entry name" value="XdhC_CoxI"/>
    <property type="match status" value="1"/>
</dbReference>
<dbReference type="InterPro" id="IPR027051">
    <property type="entry name" value="XdhC_Rossmann_dom"/>
</dbReference>
<evidence type="ECO:0000259" key="2">
    <source>
        <dbReference type="Pfam" id="PF13478"/>
    </source>
</evidence>